<keyword evidence="4" id="KW-0808">Transferase</keyword>
<comment type="catalytic activity">
    <reaction evidence="1">
        <text>ATP + protein L-histidine = ADP + protein N-phospho-L-histidine.</text>
        <dbReference type="EC" id="2.7.13.3"/>
    </reaction>
</comment>
<dbReference type="Gene3D" id="3.30.450.20">
    <property type="entry name" value="PAS domain"/>
    <property type="match status" value="1"/>
</dbReference>
<dbReference type="PANTHER" id="PTHR43047">
    <property type="entry name" value="TWO-COMPONENT HISTIDINE PROTEIN KINASE"/>
    <property type="match status" value="1"/>
</dbReference>
<dbReference type="NCBIfam" id="TIGR00229">
    <property type="entry name" value="sensory_box"/>
    <property type="match status" value="1"/>
</dbReference>
<dbReference type="PANTHER" id="PTHR43047:SF72">
    <property type="entry name" value="OSMOSENSING HISTIDINE PROTEIN KINASE SLN1"/>
    <property type="match status" value="1"/>
</dbReference>
<evidence type="ECO:0000256" key="4">
    <source>
        <dbReference type="ARBA" id="ARBA00022679"/>
    </source>
</evidence>
<evidence type="ECO:0000256" key="1">
    <source>
        <dbReference type="ARBA" id="ARBA00000085"/>
    </source>
</evidence>
<evidence type="ECO:0000256" key="3">
    <source>
        <dbReference type="ARBA" id="ARBA00022553"/>
    </source>
</evidence>
<dbReference type="RefSeq" id="WP_226767959.1">
    <property type="nucleotide sequence ID" value="NZ_BAAAEO010000005.1"/>
</dbReference>
<feature type="domain" description="PAS" evidence="7">
    <location>
        <begin position="293"/>
        <end position="337"/>
    </location>
</feature>
<accession>A0ABN1E7Y1</accession>
<evidence type="ECO:0000259" key="8">
    <source>
        <dbReference type="PROSITE" id="PS50839"/>
    </source>
</evidence>
<dbReference type="EMBL" id="BAAAEO010000005">
    <property type="protein sequence ID" value="GAA0560946.1"/>
    <property type="molecule type" value="Genomic_DNA"/>
</dbReference>
<dbReference type="PROSITE" id="PS50112">
    <property type="entry name" value="PAS"/>
    <property type="match status" value="1"/>
</dbReference>
<dbReference type="SUPFAM" id="SSF47384">
    <property type="entry name" value="Homodimeric domain of signal transducing histidine kinase"/>
    <property type="match status" value="1"/>
</dbReference>
<dbReference type="InterPro" id="IPR006189">
    <property type="entry name" value="CHASE_dom"/>
</dbReference>
<dbReference type="PRINTS" id="PR00344">
    <property type="entry name" value="BCTRLSENSOR"/>
</dbReference>
<dbReference type="InterPro" id="IPR035965">
    <property type="entry name" value="PAS-like_dom_sf"/>
</dbReference>
<evidence type="ECO:0000313" key="10">
    <source>
        <dbReference type="Proteomes" id="UP001501169"/>
    </source>
</evidence>
<dbReference type="InterPro" id="IPR036890">
    <property type="entry name" value="HATPase_C_sf"/>
</dbReference>
<organism evidence="9 10">
    <name type="scientific">Rheinheimera aquimaris</name>
    <dbReference type="NCBI Taxonomy" id="412437"/>
    <lineage>
        <taxon>Bacteria</taxon>
        <taxon>Pseudomonadati</taxon>
        <taxon>Pseudomonadota</taxon>
        <taxon>Gammaproteobacteria</taxon>
        <taxon>Chromatiales</taxon>
        <taxon>Chromatiaceae</taxon>
        <taxon>Rheinheimera</taxon>
    </lineage>
</organism>
<dbReference type="Pfam" id="PF03924">
    <property type="entry name" value="CHASE"/>
    <property type="match status" value="1"/>
</dbReference>
<evidence type="ECO:0000256" key="2">
    <source>
        <dbReference type="ARBA" id="ARBA00012438"/>
    </source>
</evidence>
<keyword evidence="10" id="KW-1185">Reference proteome</keyword>
<dbReference type="InterPro" id="IPR036097">
    <property type="entry name" value="HisK_dim/P_sf"/>
</dbReference>
<dbReference type="Pfam" id="PF02518">
    <property type="entry name" value="HATPase_c"/>
    <property type="match status" value="1"/>
</dbReference>
<feature type="domain" description="CHASE" evidence="8">
    <location>
        <begin position="111"/>
        <end position="244"/>
    </location>
</feature>
<keyword evidence="5" id="KW-0418">Kinase</keyword>
<gene>
    <name evidence="9" type="ORF">GCM10009098_31270</name>
</gene>
<dbReference type="SMART" id="SM00091">
    <property type="entry name" value="PAS"/>
    <property type="match status" value="1"/>
</dbReference>
<dbReference type="Pfam" id="PF00512">
    <property type="entry name" value="HisKA"/>
    <property type="match status" value="1"/>
</dbReference>
<dbReference type="Gene3D" id="3.30.565.10">
    <property type="entry name" value="Histidine kinase-like ATPase, C-terminal domain"/>
    <property type="match status" value="1"/>
</dbReference>
<dbReference type="InterPro" id="IPR005467">
    <property type="entry name" value="His_kinase_dom"/>
</dbReference>
<dbReference type="Pfam" id="PF13426">
    <property type="entry name" value="PAS_9"/>
    <property type="match status" value="1"/>
</dbReference>
<dbReference type="SUPFAM" id="SSF55785">
    <property type="entry name" value="PYP-like sensor domain (PAS domain)"/>
    <property type="match status" value="1"/>
</dbReference>
<dbReference type="SMART" id="SM00388">
    <property type="entry name" value="HisKA"/>
    <property type="match status" value="1"/>
</dbReference>
<evidence type="ECO:0000259" key="7">
    <source>
        <dbReference type="PROSITE" id="PS50112"/>
    </source>
</evidence>
<dbReference type="InterPro" id="IPR003661">
    <property type="entry name" value="HisK_dim/P_dom"/>
</dbReference>
<sequence>MKNKFLLSFWQWTLLLTLLLCTVFATETLVQNEHQYARSLQFRHEIASAGQLRALIESELNIPLYLTLGLTAHIQANNGKISETEMQMLLPELAHQARHIRNIGVAPDNRLSYLYPLKGNEQAIGLYYPDLTEQWPEIAAIIAQREARLVGPIDLIQGGTAFIYRIPVYLGADNYWGIVSTVVDIGSVWNMLETQTAEQEVQVAIRNLSELGHGGTVFYGDRSLFYDDSLLLSISLRGALWQMAVRSVAKPRDNSGEIRLAAYSASLLLLTLLTWLLISRQHLRNSVSAHQQSKLYLRNMMDNVTDAIITTTQDGIIEQVNLSCYPMFGYSANTLPGMHWSELLAEPHRLDELYSATSSAKTEYETQGRRRDDSPFPMAVNRSHIRLQQQTKQLLVLRDLSDRHQTEQLKQQFISTVSHELRTPLTSINGVLGLAVSGALGELSGSQLRMLQLAQTNCQQLTALVNDLLNVERIASGTLSVQLRAVELQPLISHCLEQVRLLHPGIKLQLNCPPELQSVVVNADAAHLQHVLQHLLGNAVKFSPAGGLVSISINRHGEQVRIQVEDEGEGVAEHFVPQLFSRFSQADSSDTRTHAGTGLGLAISRSLVSQMQGSMGYKPAQPHGSCFYIDLPYNATLQPQ</sequence>
<protein>
    <recommendedName>
        <fullName evidence="2">histidine kinase</fullName>
        <ecNumber evidence="2">2.7.13.3</ecNumber>
    </recommendedName>
</protein>
<reference evidence="9 10" key="1">
    <citation type="journal article" date="2019" name="Int. J. Syst. Evol. Microbiol.">
        <title>The Global Catalogue of Microorganisms (GCM) 10K type strain sequencing project: providing services to taxonomists for standard genome sequencing and annotation.</title>
        <authorList>
            <consortium name="The Broad Institute Genomics Platform"/>
            <consortium name="The Broad Institute Genome Sequencing Center for Infectious Disease"/>
            <person name="Wu L."/>
            <person name="Ma J."/>
        </authorList>
    </citation>
    <scope>NUCLEOTIDE SEQUENCE [LARGE SCALE GENOMIC DNA]</scope>
    <source>
        <strain evidence="9 10">JCM 14331</strain>
    </source>
</reference>
<dbReference type="PROSITE" id="PS50839">
    <property type="entry name" value="CHASE"/>
    <property type="match status" value="1"/>
</dbReference>
<feature type="domain" description="Histidine kinase" evidence="6">
    <location>
        <begin position="416"/>
        <end position="635"/>
    </location>
</feature>
<dbReference type="CDD" id="cd00082">
    <property type="entry name" value="HisKA"/>
    <property type="match status" value="1"/>
</dbReference>
<dbReference type="InterPro" id="IPR003594">
    <property type="entry name" value="HATPase_dom"/>
</dbReference>
<evidence type="ECO:0000256" key="5">
    <source>
        <dbReference type="ARBA" id="ARBA00022777"/>
    </source>
</evidence>
<dbReference type="Proteomes" id="UP001501169">
    <property type="component" value="Unassembled WGS sequence"/>
</dbReference>
<dbReference type="SUPFAM" id="SSF55874">
    <property type="entry name" value="ATPase domain of HSP90 chaperone/DNA topoisomerase II/histidine kinase"/>
    <property type="match status" value="1"/>
</dbReference>
<dbReference type="SMART" id="SM00387">
    <property type="entry name" value="HATPase_c"/>
    <property type="match status" value="1"/>
</dbReference>
<dbReference type="CDD" id="cd00130">
    <property type="entry name" value="PAS"/>
    <property type="match status" value="1"/>
</dbReference>
<comment type="caution">
    <text evidence="9">The sequence shown here is derived from an EMBL/GenBank/DDBJ whole genome shotgun (WGS) entry which is preliminary data.</text>
</comment>
<evidence type="ECO:0000313" key="9">
    <source>
        <dbReference type="EMBL" id="GAA0560946.1"/>
    </source>
</evidence>
<name>A0ABN1E7Y1_9GAMM</name>
<dbReference type="InterPro" id="IPR000014">
    <property type="entry name" value="PAS"/>
</dbReference>
<proteinExistence type="predicted"/>
<evidence type="ECO:0000259" key="6">
    <source>
        <dbReference type="PROSITE" id="PS50109"/>
    </source>
</evidence>
<dbReference type="EC" id="2.7.13.3" evidence="2"/>
<dbReference type="SMART" id="SM01079">
    <property type="entry name" value="CHASE"/>
    <property type="match status" value="1"/>
</dbReference>
<dbReference type="PROSITE" id="PS50109">
    <property type="entry name" value="HIS_KIN"/>
    <property type="match status" value="1"/>
</dbReference>
<dbReference type="Gene3D" id="1.10.287.130">
    <property type="match status" value="1"/>
</dbReference>
<keyword evidence="3" id="KW-0597">Phosphoprotein</keyword>
<dbReference type="InterPro" id="IPR004358">
    <property type="entry name" value="Sig_transdc_His_kin-like_C"/>
</dbReference>